<dbReference type="InterPro" id="IPR004864">
    <property type="entry name" value="LEA_2"/>
</dbReference>
<feature type="transmembrane region" description="Helical" evidence="5">
    <location>
        <begin position="52"/>
        <end position="69"/>
    </location>
</feature>
<dbReference type="Pfam" id="PF03168">
    <property type="entry name" value="LEA_2"/>
    <property type="match status" value="1"/>
</dbReference>
<evidence type="ECO:0000256" key="2">
    <source>
        <dbReference type="ARBA" id="ARBA00022692"/>
    </source>
</evidence>
<feature type="transmembrane region" description="Helical" evidence="5">
    <location>
        <begin position="21"/>
        <end position="40"/>
    </location>
</feature>
<sequence>MALYRPIQYPLKDDDNAMGQWFLALNIPLEILIRGSHGFIVQGLPDQCTDQMIGIIGVAVIILISYVPEKGLLSYCSGKPCKLAVLLLSPSLSLCFASLLQMSQVSIRSPKHCAKQGLNVDKLYKKLFFAFSGIFTTLLLLILMIWLILRPAKPEFTLKEADIYQLSLSGPNLLNSSIQLTLLSKNPNQKVSIYYDELQVYAAYKGQQITVDTFVPPFYQGHQDSNLLTASLVGTGLPVAPSFNYEVGRDRTAGKLVLNLKVNGRIRWRVGTWVSGRYRINVDCLAVMALGATLPTGPLSSRQGSICSTTV</sequence>
<gene>
    <name evidence="7" type="ORF">POTOM_049968</name>
</gene>
<evidence type="ECO:0000256" key="5">
    <source>
        <dbReference type="SAM" id="Phobius"/>
    </source>
</evidence>
<reference evidence="7" key="1">
    <citation type="journal article" date="2020" name="bioRxiv">
        <title>Hybrid origin of Populus tomentosa Carr. identified through genome sequencing and phylogenomic analysis.</title>
        <authorList>
            <person name="An X."/>
            <person name="Gao K."/>
            <person name="Chen Z."/>
            <person name="Li J."/>
            <person name="Yang X."/>
            <person name="Yang X."/>
            <person name="Zhou J."/>
            <person name="Guo T."/>
            <person name="Zhao T."/>
            <person name="Huang S."/>
            <person name="Miao D."/>
            <person name="Khan W.U."/>
            <person name="Rao P."/>
            <person name="Ye M."/>
            <person name="Lei B."/>
            <person name="Liao W."/>
            <person name="Wang J."/>
            <person name="Ji L."/>
            <person name="Li Y."/>
            <person name="Guo B."/>
            <person name="Mustafa N.S."/>
            <person name="Li S."/>
            <person name="Yun Q."/>
            <person name="Keller S.R."/>
            <person name="Mao J."/>
            <person name="Zhang R."/>
            <person name="Strauss S.H."/>
        </authorList>
    </citation>
    <scope>NUCLEOTIDE SEQUENCE</scope>
    <source>
        <strain evidence="7">GM15</strain>
        <tissue evidence="7">Leaf</tissue>
    </source>
</reference>
<accession>A0A8X7Y6U4</accession>
<keyword evidence="4 5" id="KW-0472">Membrane</keyword>
<comment type="caution">
    <text evidence="7">The sequence shown here is derived from an EMBL/GenBank/DDBJ whole genome shotgun (WGS) entry which is preliminary data.</text>
</comment>
<dbReference type="GO" id="GO:0009506">
    <property type="term" value="C:plasmodesma"/>
    <property type="evidence" value="ECO:0007669"/>
    <property type="project" value="TreeGrafter"/>
</dbReference>
<dbReference type="EMBL" id="JAAWWB010000030">
    <property type="protein sequence ID" value="KAG6745481.1"/>
    <property type="molecule type" value="Genomic_DNA"/>
</dbReference>
<keyword evidence="3 5" id="KW-1133">Transmembrane helix</keyword>
<dbReference type="InterPro" id="IPR044839">
    <property type="entry name" value="NDR1-like"/>
</dbReference>
<evidence type="ECO:0000259" key="6">
    <source>
        <dbReference type="Pfam" id="PF03168"/>
    </source>
</evidence>
<feature type="domain" description="Late embryogenesis abundant protein LEA-2 subgroup" evidence="6">
    <location>
        <begin position="181"/>
        <end position="284"/>
    </location>
</feature>
<name>A0A8X7Y6U4_POPTO</name>
<evidence type="ECO:0000256" key="3">
    <source>
        <dbReference type="ARBA" id="ARBA00022989"/>
    </source>
</evidence>
<keyword evidence="2 5" id="KW-0812">Transmembrane</keyword>
<dbReference type="OrthoDB" id="1920039at2759"/>
<comment type="subcellular location">
    <subcellularLocation>
        <location evidence="1">Membrane</location>
        <topology evidence="1">Single-pass membrane protein</topology>
    </subcellularLocation>
</comment>
<evidence type="ECO:0000256" key="4">
    <source>
        <dbReference type="ARBA" id="ARBA00023136"/>
    </source>
</evidence>
<evidence type="ECO:0000313" key="8">
    <source>
        <dbReference type="Proteomes" id="UP000886885"/>
    </source>
</evidence>
<dbReference type="GO" id="GO:0005886">
    <property type="term" value="C:plasma membrane"/>
    <property type="evidence" value="ECO:0007669"/>
    <property type="project" value="TreeGrafter"/>
</dbReference>
<feature type="transmembrane region" description="Helical" evidence="5">
    <location>
        <begin position="81"/>
        <end position="100"/>
    </location>
</feature>
<keyword evidence="8" id="KW-1185">Reference proteome</keyword>
<evidence type="ECO:0000256" key="1">
    <source>
        <dbReference type="ARBA" id="ARBA00004167"/>
    </source>
</evidence>
<dbReference type="PANTHER" id="PTHR31415">
    <property type="entry name" value="OS05G0367900 PROTEIN"/>
    <property type="match status" value="1"/>
</dbReference>
<dbReference type="GO" id="GO:0098542">
    <property type="term" value="P:defense response to other organism"/>
    <property type="evidence" value="ECO:0007669"/>
    <property type="project" value="InterPro"/>
</dbReference>
<protein>
    <recommendedName>
        <fullName evidence="6">Late embryogenesis abundant protein LEA-2 subgroup domain-containing protein</fullName>
    </recommendedName>
</protein>
<evidence type="ECO:0000313" key="7">
    <source>
        <dbReference type="EMBL" id="KAG6745481.1"/>
    </source>
</evidence>
<dbReference type="Proteomes" id="UP000886885">
    <property type="component" value="Chromosome 15D"/>
</dbReference>
<organism evidence="7 8">
    <name type="scientific">Populus tomentosa</name>
    <name type="common">Chinese white poplar</name>
    <dbReference type="NCBI Taxonomy" id="118781"/>
    <lineage>
        <taxon>Eukaryota</taxon>
        <taxon>Viridiplantae</taxon>
        <taxon>Streptophyta</taxon>
        <taxon>Embryophyta</taxon>
        <taxon>Tracheophyta</taxon>
        <taxon>Spermatophyta</taxon>
        <taxon>Magnoliopsida</taxon>
        <taxon>eudicotyledons</taxon>
        <taxon>Gunneridae</taxon>
        <taxon>Pentapetalae</taxon>
        <taxon>rosids</taxon>
        <taxon>fabids</taxon>
        <taxon>Malpighiales</taxon>
        <taxon>Salicaceae</taxon>
        <taxon>Saliceae</taxon>
        <taxon>Populus</taxon>
    </lineage>
</organism>
<feature type="transmembrane region" description="Helical" evidence="5">
    <location>
        <begin position="127"/>
        <end position="149"/>
    </location>
</feature>
<proteinExistence type="predicted"/>
<dbReference type="PANTHER" id="PTHR31415:SF20">
    <property type="entry name" value="NDR1_HIN1-LIKE PROTEIN 26"/>
    <property type="match status" value="1"/>
</dbReference>
<dbReference type="AlphaFoldDB" id="A0A8X7Y6U4"/>